<gene>
    <name evidence="1" type="ORF">HMPREF0298_1757</name>
</gene>
<evidence type="ECO:0000313" key="2">
    <source>
        <dbReference type="Proteomes" id="UP000006196"/>
    </source>
</evidence>
<dbReference type="RefSeq" id="WP_006839047.1">
    <property type="nucleotide sequence ID" value="NZ_GG667191.1"/>
</dbReference>
<dbReference type="Proteomes" id="UP000006196">
    <property type="component" value="Unassembled WGS sequence"/>
</dbReference>
<accession>C0XTI7</accession>
<protein>
    <submittedName>
        <fullName evidence="1">Toxin-antitoxin system, toxin component, Fic family</fullName>
    </submittedName>
</protein>
<dbReference type="STRING" id="525263.HMPREF0298_1757"/>
<evidence type="ECO:0000313" key="1">
    <source>
        <dbReference type="EMBL" id="EEI16484.1"/>
    </source>
</evidence>
<comment type="caution">
    <text evidence="1">The sequence shown here is derived from an EMBL/GenBank/DDBJ whole genome shotgun (WGS) entry which is preliminary data.</text>
</comment>
<proteinExistence type="predicted"/>
<name>C0XTI7_CORLD</name>
<dbReference type="eggNOG" id="ENOG5031QEA">
    <property type="taxonomic scope" value="Bacteria"/>
</dbReference>
<dbReference type="OrthoDB" id="4428158at2"/>
<reference evidence="1" key="1">
    <citation type="submission" date="2009-01" db="EMBL/GenBank/DDBJ databases">
        <authorList>
            <person name="Qin X."/>
            <person name="Bachman B."/>
            <person name="Battles P."/>
            <person name="Bell A."/>
            <person name="Bess C."/>
            <person name="Bickham C."/>
            <person name="Chaboub L."/>
            <person name="Chen D."/>
            <person name="Coyle M."/>
            <person name="Deiros D.R."/>
            <person name="Dinh H."/>
            <person name="Forbes L."/>
            <person name="Fowler G."/>
            <person name="Francisco L."/>
            <person name="Fu Q."/>
            <person name="Gubbala S."/>
            <person name="Hale W."/>
            <person name="Han Y."/>
            <person name="Hemphill L."/>
            <person name="Highlander S.K."/>
            <person name="Hirani K."/>
            <person name="Hogues M."/>
            <person name="Jackson L."/>
            <person name="Jakkamsetti A."/>
            <person name="Javaid M."/>
            <person name="Jiang H."/>
            <person name="Korchina V."/>
            <person name="Kovar C."/>
            <person name="Lara F."/>
            <person name="Lee S."/>
            <person name="Mata R."/>
            <person name="Mathew T."/>
            <person name="Moen C."/>
            <person name="Morales K."/>
            <person name="Munidasa M."/>
            <person name="Nazareth L."/>
            <person name="Ngo R."/>
            <person name="Nguyen L."/>
            <person name="Okwuonu G."/>
            <person name="Ongeri F."/>
            <person name="Patil S."/>
            <person name="Petrosino J."/>
            <person name="Pham C."/>
            <person name="Pham P."/>
            <person name="Pu L.-L."/>
            <person name="Puazo M."/>
            <person name="Raj R."/>
            <person name="Reid J."/>
            <person name="Rouhana J."/>
            <person name="Saada N."/>
            <person name="Shang Y."/>
            <person name="Simmons D."/>
            <person name="Thornton R."/>
            <person name="Warren J."/>
            <person name="Weissenberger G."/>
            <person name="Zhang J."/>
            <person name="Zhang L."/>
            <person name="Zhou C."/>
            <person name="Zhu D."/>
            <person name="Muzny D."/>
            <person name="Worley K."/>
            <person name="Gibbs R."/>
        </authorList>
    </citation>
    <scope>NUCLEOTIDE SEQUENCE [LARGE SCALE GENOMIC DNA]</scope>
    <source>
        <strain evidence="1">DSM 44291</strain>
    </source>
</reference>
<dbReference type="AlphaFoldDB" id="C0XTI7"/>
<dbReference type="HOGENOM" id="CLU_181625_1_0_11"/>
<sequence>MRPLSPEQLLAIADEYCEVARVRVRSFPSLCAAAAVPGARVHGVPVFDSAPAAAAALAATVSKLQPLTGANAGFAEVVRRVYLDWVEQH</sequence>
<organism evidence="1 2">
    <name type="scientific">Corynebacterium lipophiloflavum (strain ATCC 700352 / DSM 44291 / CCUG 37336 / JCM 10383 / DMMZ 1944)</name>
    <dbReference type="NCBI Taxonomy" id="525263"/>
    <lineage>
        <taxon>Bacteria</taxon>
        <taxon>Bacillati</taxon>
        <taxon>Actinomycetota</taxon>
        <taxon>Actinomycetes</taxon>
        <taxon>Mycobacteriales</taxon>
        <taxon>Corynebacteriaceae</taxon>
        <taxon>Corynebacterium</taxon>
    </lineage>
</organism>
<keyword evidence="2" id="KW-1185">Reference proteome</keyword>
<dbReference type="EMBL" id="ACHJ01000141">
    <property type="protein sequence ID" value="EEI16484.1"/>
    <property type="molecule type" value="Genomic_DNA"/>
</dbReference>